<gene>
    <name evidence="2" type="ORF">ElyMa_004678700</name>
</gene>
<proteinExistence type="predicted"/>
<dbReference type="AlphaFoldDB" id="A0AAV4I876"/>
<evidence type="ECO:0000256" key="1">
    <source>
        <dbReference type="SAM" id="MobiDB-lite"/>
    </source>
</evidence>
<protein>
    <submittedName>
        <fullName evidence="2">Uncharacterized protein</fullName>
    </submittedName>
</protein>
<sequence length="81" mass="9172">MLLVALLEITWKQPSPISASLNFFTRSTGNNMAEDEEVALMDDVIEAEQKRFRFITRKSRSGSPMGDQTRMHAGTLLNKEL</sequence>
<comment type="caution">
    <text evidence="2">The sequence shown here is derived from an EMBL/GenBank/DDBJ whole genome shotgun (WGS) entry which is preliminary data.</text>
</comment>
<evidence type="ECO:0000313" key="3">
    <source>
        <dbReference type="Proteomes" id="UP000762676"/>
    </source>
</evidence>
<accession>A0AAV4I876</accession>
<feature type="region of interest" description="Disordered" evidence="1">
    <location>
        <begin position="57"/>
        <end position="81"/>
    </location>
</feature>
<name>A0AAV4I876_9GAST</name>
<reference evidence="2 3" key="1">
    <citation type="journal article" date="2021" name="Elife">
        <title>Chloroplast acquisition without the gene transfer in kleptoplastic sea slugs, Plakobranchus ocellatus.</title>
        <authorList>
            <person name="Maeda T."/>
            <person name="Takahashi S."/>
            <person name="Yoshida T."/>
            <person name="Shimamura S."/>
            <person name="Takaki Y."/>
            <person name="Nagai Y."/>
            <person name="Toyoda A."/>
            <person name="Suzuki Y."/>
            <person name="Arimoto A."/>
            <person name="Ishii H."/>
            <person name="Satoh N."/>
            <person name="Nishiyama T."/>
            <person name="Hasebe M."/>
            <person name="Maruyama T."/>
            <person name="Minagawa J."/>
            <person name="Obokata J."/>
            <person name="Shigenobu S."/>
        </authorList>
    </citation>
    <scope>NUCLEOTIDE SEQUENCE [LARGE SCALE GENOMIC DNA]</scope>
</reference>
<keyword evidence="3" id="KW-1185">Reference proteome</keyword>
<dbReference type="Proteomes" id="UP000762676">
    <property type="component" value="Unassembled WGS sequence"/>
</dbReference>
<dbReference type="EMBL" id="BMAT01009378">
    <property type="protein sequence ID" value="GFS05306.1"/>
    <property type="molecule type" value="Genomic_DNA"/>
</dbReference>
<organism evidence="2 3">
    <name type="scientific">Elysia marginata</name>
    <dbReference type="NCBI Taxonomy" id="1093978"/>
    <lineage>
        <taxon>Eukaryota</taxon>
        <taxon>Metazoa</taxon>
        <taxon>Spiralia</taxon>
        <taxon>Lophotrochozoa</taxon>
        <taxon>Mollusca</taxon>
        <taxon>Gastropoda</taxon>
        <taxon>Heterobranchia</taxon>
        <taxon>Euthyneura</taxon>
        <taxon>Panpulmonata</taxon>
        <taxon>Sacoglossa</taxon>
        <taxon>Placobranchoidea</taxon>
        <taxon>Plakobranchidae</taxon>
        <taxon>Elysia</taxon>
    </lineage>
</organism>
<evidence type="ECO:0000313" key="2">
    <source>
        <dbReference type="EMBL" id="GFS05306.1"/>
    </source>
</evidence>